<evidence type="ECO:0000313" key="2">
    <source>
        <dbReference type="EMBL" id="MFC4989420.1"/>
    </source>
</evidence>
<evidence type="ECO:0000256" key="1">
    <source>
        <dbReference type="SAM" id="Coils"/>
    </source>
</evidence>
<evidence type="ECO:0000313" key="3">
    <source>
        <dbReference type="Proteomes" id="UP001595925"/>
    </source>
</evidence>
<comment type="caution">
    <text evidence="2">The sequence shown here is derived from an EMBL/GenBank/DDBJ whole genome shotgun (WGS) entry which is preliminary data.</text>
</comment>
<reference evidence="2 3" key="1">
    <citation type="journal article" date="2019" name="Int. J. Syst. Evol. Microbiol.">
        <title>The Global Catalogue of Microorganisms (GCM) 10K type strain sequencing project: providing services to taxonomists for standard genome sequencing and annotation.</title>
        <authorList>
            <consortium name="The Broad Institute Genomics Platform"/>
            <consortium name="The Broad Institute Genome Sequencing Center for Infectious Disease"/>
            <person name="Wu L."/>
            <person name="Ma J."/>
        </authorList>
    </citation>
    <scope>NUCLEOTIDE SEQUENCE [LARGE SCALE GENOMIC DNA]</scope>
    <source>
        <strain evidence="2 3">CGMCC 1.15824</strain>
    </source>
</reference>
<protein>
    <submittedName>
        <fullName evidence="2">Uncharacterized protein</fullName>
    </submittedName>
</protein>
<accession>A0ABD5QI71</accession>
<proteinExistence type="predicted"/>
<feature type="coiled-coil region" evidence="1">
    <location>
        <begin position="103"/>
        <end position="130"/>
    </location>
</feature>
<dbReference type="Proteomes" id="UP001595925">
    <property type="component" value="Unassembled WGS sequence"/>
</dbReference>
<name>A0ABD5QI71_9EURY</name>
<dbReference type="AlphaFoldDB" id="A0ABD5QI71"/>
<organism evidence="2 3">
    <name type="scientific">Saliphagus infecundisoli</name>
    <dbReference type="NCBI Taxonomy" id="1849069"/>
    <lineage>
        <taxon>Archaea</taxon>
        <taxon>Methanobacteriati</taxon>
        <taxon>Methanobacteriota</taxon>
        <taxon>Stenosarchaea group</taxon>
        <taxon>Halobacteria</taxon>
        <taxon>Halobacteriales</taxon>
        <taxon>Natrialbaceae</taxon>
        <taxon>Saliphagus</taxon>
    </lineage>
</organism>
<dbReference type="RefSeq" id="WP_224829275.1">
    <property type="nucleotide sequence ID" value="NZ_JAIVEF010000018.1"/>
</dbReference>
<keyword evidence="3" id="KW-1185">Reference proteome</keyword>
<sequence length="158" mass="18221">MTTAGETDEANGDEPTALLRDLITDWCDRKAEYERQADTADSDGSRRLRGRTEALSQGINRLQAADLEEEPFRSVGKVRGRLHSRTGELGRLIDEGAPLEEKHRAIREELTTMMEELNQLRERLDETLDDDQLPHPDDWEWVNDEVRERVLEAWGYDS</sequence>
<gene>
    <name evidence="2" type="ORF">ACFPFO_16995</name>
</gene>
<dbReference type="EMBL" id="JBHSJG010000048">
    <property type="protein sequence ID" value="MFC4989420.1"/>
    <property type="molecule type" value="Genomic_DNA"/>
</dbReference>
<keyword evidence="1" id="KW-0175">Coiled coil</keyword>